<sequence length="183" mass="21017">MMDRTEKCGTKKRSVVTGIDLDFARPKDFEDLASSLGDDELIRLNRQLKAENMERFANITNLRKELVKMRIKFKENKRRLKLYHKLPLVVAMIVEIVTLDENSICDKLAAKIAVNQKNNVGIIVKTGDERGVYFLPNPGFVPLQMLVPGELVGLHRKNRVILEMLPPCHDVRIQRDPKEDGIR</sequence>
<evidence type="ECO:0000313" key="2">
    <source>
        <dbReference type="Proteomes" id="UP000030764"/>
    </source>
</evidence>
<dbReference type="Proteomes" id="UP000030764">
    <property type="component" value="Unassembled WGS sequence"/>
</dbReference>
<accession>A0A085MLZ0</accession>
<dbReference type="InterPro" id="IPR012340">
    <property type="entry name" value="NA-bd_OB-fold"/>
</dbReference>
<evidence type="ECO:0000313" key="1">
    <source>
        <dbReference type="EMBL" id="KFD58236.1"/>
    </source>
</evidence>
<name>A0A085MLZ0_9BILA</name>
<dbReference type="Gene3D" id="2.40.50.140">
    <property type="entry name" value="Nucleic acid-binding proteins"/>
    <property type="match status" value="1"/>
</dbReference>
<protein>
    <recommendedName>
        <fullName evidence="3">Proteasomal ATPase OB C-terminal domain-containing protein</fullName>
    </recommendedName>
</protein>
<reference evidence="1 2" key="1">
    <citation type="journal article" date="2014" name="Nat. Genet.">
        <title>Genome and transcriptome of the porcine whipworm Trichuris suis.</title>
        <authorList>
            <person name="Jex A.R."/>
            <person name="Nejsum P."/>
            <person name="Schwarz E.M."/>
            <person name="Hu L."/>
            <person name="Young N.D."/>
            <person name="Hall R.S."/>
            <person name="Korhonen P.K."/>
            <person name="Liao S."/>
            <person name="Thamsborg S."/>
            <person name="Xia J."/>
            <person name="Xu P."/>
            <person name="Wang S."/>
            <person name="Scheerlinck J.P."/>
            <person name="Hofmann A."/>
            <person name="Sternberg P.W."/>
            <person name="Wang J."/>
            <person name="Gasser R.B."/>
        </authorList>
    </citation>
    <scope>NUCLEOTIDE SEQUENCE [LARGE SCALE GENOMIC DNA]</scope>
    <source>
        <strain evidence="1">DCEP-RM93M</strain>
    </source>
</reference>
<dbReference type="EMBL" id="KL363185">
    <property type="protein sequence ID" value="KFD58236.1"/>
    <property type="molecule type" value="Genomic_DNA"/>
</dbReference>
<proteinExistence type="predicted"/>
<organism evidence="1 2">
    <name type="scientific">Trichuris suis</name>
    <name type="common">pig whipworm</name>
    <dbReference type="NCBI Taxonomy" id="68888"/>
    <lineage>
        <taxon>Eukaryota</taxon>
        <taxon>Metazoa</taxon>
        <taxon>Ecdysozoa</taxon>
        <taxon>Nematoda</taxon>
        <taxon>Enoplea</taxon>
        <taxon>Dorylaimia</taxon>
        <taxon>Trichinellida</taxon>
        <taxon>Trichuridae</taxon>
        <taxon>Trichuris</taxon>
    </lineage>
</organism>
<evidence type="ECO:0008006" key="3">
    <source>
        <dbReference type="Google" id="ProtNLM"/>
    </source>
</evidence>
<feature type="non-terminal residue" evidence="1">
    <location>
        <position position="183"/>
    </location>
</feature>
<dbReference type="AlphaFoldDB" id="A0A085MLZ0"/>
<keyword evidence="2" id="KW-1185">Reference proteome</keyword>
<gene>
    <name evidence="1" type="ORF">M513_00999</name>
</gene>